<sequence>MATPAVHTWLWSDYPKGSSVITLTDKHAFLFVSVLVHLVAFGGDAWNLIRKMLSTFEFFHDTTDLDLLLKADSSSFEVFPKLVHCLWSDASLLKRKRVWILLVVVLLLAFGIPVLSIFVSWAITAGTEETPQVIAASAPGAGGLWRINSTDPDAVFRNDQLNLNLTLSADNYFTSCYQSQYFTRCDGNLNVQNIPRYVTHNIPCPFDATLCRENDTTDLYLPFRIETDFIDESQLGLNTRARYSIKKAVECAPVKTEPFRLNCNTGASILEFSFGDDPYYFQIAVNSTSVPGYRLQPYLQAPSGNINMDSRLIRSDGLTTLLWLSAPGINYLEPVDDPWFEAHMIANYSFGEFFQSDYYATLMGCVDQWQLCNNRTNVCSGWQGNGSPNIDDSLFNFNDTEDLQVGLILYWAFNRLDIYHMVEGRQASALNAQRFLFGLTQTGFASNQSQVEVDTWFGASLAKLQLTILGIGIGDPNFNATGFVDVISNSSNPFRDVPQLIKFRDGDYAVIETLGVALLLAFSIPLVMTSWVLKYLE</sequence>
<accession>A0AA39QUI1</accession>
<dbReference type="EMBL" id="JAFEKC020000021">
    <property type="protein sequence ID" value="KAK0508101.1"/>
    <property type="molecule type" value="Genomic_DNA"/>
</dbReference>
<dbReference type="AlphaFoldDB" id="A0AA39QUI1"/>
<keyword evidence="1" id="KW-0812">Transmembrane</keyword>
<feature type="transmembrane region" description="Helical" evidence="1">
    <location>
        <begin position="508"/>
        <end position="533"/>
    </location>
</feature>
<keyword evidence="1" id="KW-1133">Transmembrane helix</keyword>
<keyword evidence="3" id="KW-1185">Reference proteome</keyword>
<evidence type="ECO:0000313" key="3">
    <source>
        <dbReference type="Proteomes" id="UP001166286"/>
    </source>
</evidence>
<keyword evidence="1" id="KW-0472">Membrane</keyword>
<proteinExistence type="predicted"/>
<evidence type="ECO:0000313" key="2">
    <source>
        <dbReference type="EMBL" id="KAK0508101.1"/>
    </source>
</evidence>
<feature type="transmembrane region" description="Helical" evidence="1">
    <location>
        <begin position="28"/>
        <end position="49"/>
    </location>
</feature>
<comment type="caution">
    <text evidence="2">The sequence shown here is derived from an EMBL/GenBank/DDBJ whole genome shotgun (WGS) entry which is preliminary data.</text>
</comment>
<organism evidence="2 3">
    <name type="scientific">Cladonia borealis</name>
    <dbReference type="NCBI Taxonomy" id="184061"/>
    <lineage>
        <taxon>Eukaryota</taxon>
        <taxon>Fungi</taxon>
        <taxon>Dikarya</taxon>
        <taxon>Ascomycota</taxon>
        <taxon>Pezizomycotina</taxon>
        <taxon>Lecanoromycetes</taxon>
        <taxon>OSLEUM clade</taxon>
        <taxon>Lecanoromycetidae</taxon>
        <taxon>Lecanorales</taxon>
        <taxon>Lecanorineae</taxon>
        <taxon>Cladoniaceae</taxon>
        <taxon>Cladonia</taxon>
    </lineage>
</organism>
<dbReference type="Proteomes" id="UP001166286">
    <property type="component" value="Unassembled WGS sequence"/>
</dbReference>
<protein>
    <submittedName>
        <fullName evidence="2">Uncharacterized protein</fullName>
    </submittedName>
</protein>
<reference evidence="2" key="1">
    <citation type="submission" date="2023-03" db="EMBL/GenBank/DDBJ databases">
        <title>Complete genome of Cladonia borealis.</title>
        <authorList>
            <person name="Park H."/>
        </authorList>
    </citation>
    <scope>NUCLEOTIDE SEQUENCE</scope>
    <source>
        <strain evidence="2">ANT050790</strain>
    </source>
</reference>
<name>A0AA39QUI1_9LECA</name>
<gene>
    <name evidence="2" type="ORF">JMJ35_009185</name>
</gene>
<evidence type="ECO:0000256" key="1">
    <source>
        <dbReference type="SAM" id="Phobius"/>
    </source>
</evidence>
<feature type="transmembrane region" description="Helical" evidence="1">
    <location>
        <begin position="98"/>
        <end position="123"/>
    </location>
</feature>